<feature type="transmembrane region" description="Helical" evidence="6">
    <location>
        <begin position="159"/>
        <end position="181"/>
    </location>
</feature>
<accession>A0A9D1V3S9</accession>
<feature type="transmembrane region" description="Helical" evidence="6">
    <location>
        <begin position="7"/>
        <end position="29"/>
    </location>
</feature>
<name>A0A9D1V3S9_9FIRM</name>
<dbReference type="InterPro" id="IPR005829">
    <property type="entry name" value="Sugar_transporter_CS"/>
</dbReference>
<feature type="transmembrane region" description="Helical" evidence="6">
    <location>
        <begin position="301"/>
        <end position="321"/>
    </location>
</feature>
<evidence type="ECO:0000313" key="8">
    <source>
        <dbReference type="EMBL" id="HIX05555.1"/>
    </source>
</evidence>
<comment type="caution">
    <text evidence="8">The sequence shown here is derived from an EMBL/GenBank/DDBJ whole genome shotgun (WGS) entry which is preliminary data.</text>
</comment>
<evidence type="ECO:0000256" key="4">
    <source>
        <dbReference type="ARBA" id="ARBA00022989"/>
    </source>
</evidence>
<keyword evidence="4 6" id="KW-1133">Transmembrane helix</keyword>
<evidence type="ECO:0000256" key="2">
    <source>
        <dbReference type="ARBA" id="ARBA00022448"/>
    </source>
</evidence>
<feature type="transmembrane region" description="Helical" evidence="6">
    <location>
        <begin position="276"/>
        <end position="295"/>
    </location>
</feature>
<dbReference type="PANTHER" id="PTHR23530">
    <property type="entry name" value="TRANSPORT PROTEIN-RELATED"/>
    <property type="match status" value="1"/>
</dbReference>
<dbReference type="GO" id="GO:0005886">
    <property type="term" value="C:plasma membrane"/>
    <property type="evidence" value="ECO:0007669"/>
    <property type="project" value="UniProtKB-SubCell"/>
</dbReference>
<feature type="transmembrane region" description="Helical" evidence="6">
    <location>
        <begin position="241"/>
        <end position="264"/>
    </location>
</feature>
<evidence type="ECO:0000256" key="6">
    <source>
        <dbReference type="SAM" id="Phobius"/>
    </source>
</evidence>
<dbReference type="PROSITE" id="PS00216">
    <property type="entry name" value="SUGAR_TRANSPORT_1"/>
    <property type="match status" value="1"/>
</dbReference>
<evidence type="ECO:0000259" key="7">
    <source>
        <dbReference type="PROSITE" id="PS50850"/>
    </source>
</evidence>
<evidence type="ECO:0000313" key="9">
    <source>
        <dbReference type="Proteomes" id="UP000824193"/>
    </source>
</evidence>
<dbReference type="AlphaFoldDB" id="A0A9D1V3S9"/>
<reference evidence="8" key="2">
    <citation type="submission" date="2021-04" db="EMBL/GenBank/DDBJ databases">
        <authorList>
            <person name="Gilroy R."/>
        </authorList>
    </citation>
    <scope>NUCLEOTIDE SEQUENCE</scope>
    <source>
        <strain evidence="8">2239</strain>
    </source>
</reference>
<feature type="transmembrane region" description="Helical" evidence="6">
    <location>
        <begin position="211"/>
        <end position="229"/>
    </location>
</feature>
<dbReference type="InterPro" id="IPR036259">
    <property type="entry name" value="MFS_trans_sf"/>
</dbReference>
<dbReference type="EMBL" id="DXFW01000015">
    <property type="protein sequence ID" value="HIX05555.1"/>
    <property type="molecule type" value="Genomic_DNA"/>
</dbReference>
<evidence type="ECO:0000256" key="1">
    <source>
        <dbReference type="ARBA" id="ARBA00004651"/>
    </source>
</evidence>
<evidence type="ECO:0000256" key="5">
    <source>
        <dbReference type="ARBA" id="ARBA00023136"/>
    </source>
</evidence>
<feature type="transmembrane region" description="Helical" evidence="6">
    <location>
        <begin position="67"/>
        <end position="85"/>
    </location>
</feature>
<dbReference type="Gene3D" id="1.20.1250.20">
    <property type="entry name" value="MFS general substrate transporter like domains"/>
    <property type="match status" value="1"/>
</dbReference>
<feature type="transmembrane region" description="Helical" evidence="6">
    <location>
        <begin position="35"/>
        <end position="55"/>
    </location>
</feature>
<keyword evidence="5 6" id="KW-0472">Membrane</keyword>
<protein>
    <submittedName>
        <fullName evidence="8">MFS transporter</fullName>
    </submittedName>
</protein>
<dbReference type="InterPro" id="IPR011701">
    <property type="entry name" value="MFS"/>
</dbReference>
<dbReference type="GO" id="GO:0022857">
    <property type="term" value="F:transmembrane transporter activity"/>
    <property type="evidence" value="ECO:0007669"/>
    <property type="project" value="InterPro"/>
</dbReference>
<keyword evidence="2" id="KW-0813">Transport</keyword>
<dbReference type="Proteomes" id="UP000824193">
    <property type="component" value="Unassembled WGS sequence"/>
</dbReference>
<dbReference type="InterPro" id="IPR053160">
    <property type="entry name" value="MFS_DHA3_Transporter"/>
</dbReference>
<organism evidence="8 9">
    <name type="scientific">Candidatus Allofournierella pullicola</name>
    <dbReference type="NCBI Taxonomy" id="2838596"/>
    <lineage>
        <taxon>Bacteria</taxon>
        <taxon>Bacillati</taxon>
        <taxon>Bacillota</taxon>
        <taxon>Clostridia</taxon>
        <taxon>Eubacteriales</taxon>
        <taxon>Oscillospiraceae</taxon>
        <taxon>Allofournierella</taxon>
    </lineage>
</organism>
<evidence type="ECO:0000256" key="3">
    <source>
        <dbReference type="ARBA" id="ARBA00022692"/>
    </source>
</evidence>
<comment type="subcellular location">
    <subcellularLocation>
        <location evidence="1">Cell membrane</location>
        <topology evidence="1">Multi-pass membrane protein</topology>
    </subcellularLocation>
</comment>
<dbReference type="SUPFAM" id="SSF103473">
    <property type="entry name" value="MFS general substrate transporter"/>
    <property type="match status" value="1"/>
</dbReference>
<feature type="transmembrane region" description="Helical" evidence="6">
    <location>
        <begin position="364"/>
        <end position="385"/>
    </location>
</feature>
<keyword evidence="3 6" id="KW-0812">Transmembrane</keyword>
<sequence length="391" mass="39812">MLDKKHGALIFLNSAATGLLSPLLTLLLLDKGLSLAAVPLAVGLHSAVAVIFEVPSGMAADRWGRKNCFLVSLALLLPGLGLLALGRGMAAVLAAMAFQGLARAFSSGSLDALVVEEFLLKNGAEALPRCTARVSALTSVGLAVGCLAGGGVYALTGRLWTALALKGAAVLVLLVLGMGLAEHPVERAEGEENPVVQLAATLRSAGLVRALVLWSAAFAPALFAVEVFYQPRFTQLLGGGAAGWALGTLNAGAFYAAAAGSVLGPRLIRRPTLGRLLTVTAVVGLALMAMSAVGAPVLFVAVYFLFYVIVGWSDYLTSSLMNEAAPPSQRATLLSASSLSLQLGGLAASPLLSAGAAVGSVSQVWLAAGGALAVLMLAWLAVHALQARKTK</sequence>
<gene>
    <name evidence="8" type="ORF">H9865_05550</name>
</gene>
<dbReference type="PROSITE" id="PS50850">
    <property type="entry name" value="MFS"/>
    <property type="match status" value="1"/>
</dbReference>
<feature type="domain" description="Major facilitator superfamily (MFS) profile" evidence="7">
    <location>
        <begin position="1"/>
        <end position="386"/>
    </location>
</feature>
<dbReference type="Pfam" id="PF07690">
    <property type="entry name" value="MFS_1"/>
    <property type="match status" value="1"/>
</dbReference>
<proteinExistence type="predicted"/>
<reference evidence="8" key="1">
    <citation type="journal article" date="2021" name="PeerJ">
        <title>Extensive microbial diversity within the chicken gut microbiome revealed by metagenomics and culture.</title>
        <authorList>
            <person name="Gilroy R."/>
            <person name="Ravi A."/>
            <person name="Getino M."/>
            <person name="Pursley I."/>
            <person name="Horton D.L."/>
            <person name="Alikhan N.F."/>
            <person name="Baker D."/>
            <person name="Gharbi K."/>
            <person name="Hall N."/>
            <person name="Watson M."/>
            <person name="Adriaenssens E.M."/>
            <person name="Foster-Nyarko E."/>
            <person name="Jarju S."/>
            <person name="Secka A."/>
            <person name="Antonio M."/>
            <person name="Oren A."/>
            <person name="Chaudhuri R.R."/>
            <person name="La Ragione R."/>
            <person name="Hildebrand F."/>
            <person name="Pallen M.J."/>
        </authorList>
    </citation>
    <scope>NUCLEOTIDE SEQUENCE</scope>
    <source>
        <strain evidence="8">2239</strain>
    </source>
</reference>
<dbReference type="InterPro" id="IPR020846">
    <property type="entry name" value="MFS_dom"/>
</dbReference>
<feature type="transmembrane region" description="Helical" evidence="6">
    <location>
        <begin position="134"/>
        <end position="153"/>
    </location>
</feature>
<dbReference type="PANTHER" id="PTHR23530:SF1">
    <property type="entry name" value="PERMEASE, MAJOR FACILITATOR SUPERFAMILY-RELATED"/>
    <property type="match status" value="1"/>
</dbReference>